<dbReference type="Gene3D" id="3.40.50.10540">
    <property type="entry name" value="Crotonobetainyl-coa:carnitine coa-transferase, domain 1"/>
    <property type="match status" value="1"/>
</dbReference>
<dbReference type="InterPro" id="IPR023606">
    <property type="entry name" value="CoA-Trfase_III_dom_1_sf"/>
</dbReference>
<dbReference type="Proteomes" id="UP000187251">
    <property type="component" value="Unassembled WGS sequence"/>
</dbReference>
<dbReference type="RefSeq" id="WP_054428380.1">
    <property type="nucleotide sequence ID" value="NZ_CYTD01000003.1"/>
</dbReference>
<proteinExistence type="predicted"/>
<feature type="compositionally biased region" description="Basic and acidic residues" evidence="2">
    <location>
        <begin position="356"/>
        <end position="368"/>
    </location>
</feature>
<evidence type="ECO:0000313" key="3">
    <source>
        <dbReference type="EMBL" id="OMG92746.1"/>
    </source>
</evidence>
<keyword evidence="1 3" id="KW-0808">Transferase</keyword>
<name>A0A1R1JZW4_ALCXX</name>
<organism evidence="3 4">
    <name type="scientific">Alcaligenes xylosoxydans xylosoxydans</name>
    <name type="common">Achromobacter xylosoxidans</name>
    <dbReference type="NCBI Taxonomy" id="85698"/>
    <lineage>
        <taxon>Bacteria</taxon>
        <taxon>Pseudomonadati</taxon>
        <taxon>Pseudomonadota</taxon>
        <taxon>Betaproteobacteria</taxon>
        <taxon>Burkholderiales</taxon>
        <taxon>Alcaligenaceae</taxon>
        <taxon>Achromobacter</taxon>
    </lineage>
</organism>
<evidence type="ECO:0000313" key="4">
    <source>
        <dbReference type="Proteomes" id="UP000187251"/>
    </source>
</evidence>
<sequence length="392" mass="41970">MPALPDQPYAGLRVLDLSQGVAGPYCAMLLLEQGAEVIKAESPTGDWSRAIGYQTEGMSALAIAYNLGKRSICVNGQTEAGRDLLRQLALRADVVIESFRPGVIERLGLSYADLSKARPDQVYVSVSAFGPDGPYAERPGSDSTLQAMSGMMVVNRDARGTPRKVGILLIDVATGIYAAQATGAALYRRAVRGQGSRVEVSLLEAAAAVQSGAIIDEALNAGRSVQALSVPAGTFETEDGHINVTSLHDRMFAGLCQAIGQNDWLADPRLSTATGRYAHCEEINSTLIRIFRAKPTAHWVERLNRHGVVCGKVSDYASFLADAQVKQQRIFAMSEQGGPCRVPIARLPGTAAPGSQEKRSPRRGEHTRQILSELGLDAARQQELFNAGIVQS</sequence>
<dbReference type="Pfam" id="PF02515">
    <property type="entry name" value="CoA_transf_3"/>
    <property type="match status" value="1"/>
</dbReference>
<gene>
    <name evidence="3" type="ORF">BIZ92_08110</name>
</gene>
<dbReference type="GeneID" id="92896516"/>
<dbReference type="PANTHER" id="PTHR48207">
    <property type="entry name" value="SUCCINATE--HYDROXYMETHYLGLUTARATE COA-TRANSFERASE"/>
    <property type="match status" value="1"/>
</dbReference>
<dbReference type="SUPFAM" id="SSF89796">
    <property type="entry name" value="CoA-transferase family III (CaiB/BaiF)"/>
    <property type="match status" value="1"/>
</dbReference>
<dbReference type="OrthoDB" id="5294844at2"/>
<dbReference type="PANTHER" id="PTHR48207:SF4">
    <property type="entry name" value="BLL6097 PROTEIN"/>
    <property type="match status" value="1"/>
</dbReference>
<evidence type="ECO:0000256" key="1">
    <source>
        <dbReference type="ARBA" id="ARBA00022679"/>
    </source>
</evidence>
<protein>
    <submittedName>
        <fullName evidence="3">Acyl-CoA transferase</fullName>
    </submittedName>
</protein>
<comment type="caution">
    <text evidence="3">The sequence shown here is derived from an EMBL/GenBank/DDBJ whole genome shotgun (WGS) entry which is preliminary data.</text>
</comment>
<dbReference type="InterPro" id="IPR003673">
    <property type="entry name" value="CoA-Trfase_fam_III"/>
</dbReference>
<dbReference type="AlphaFoldDB" id="A0A1R1JZW4"/>
<dbReference type="EMBL" id="MJMN01000002">
    <property type="protein sequence ID" value="OMG92746.1"/>
    <property type="molecule type" value="Genomic_DNA"/>
</dbReference>
<accession>A0A1R1JZW4</accession>
<feature type="region of interest" description="Disordered" evidence="2">
    <location>
        <begin position="346"/>
        <end position="368"/>
    </location>
</feature>
<dbReference type="GO" id="GO:0008410">
    <property type="term" value="F:CoA-transferase activity"/>
    <property type="evidence" value="ECO:0007669"/>
    <property type="project" value="TreeGrafter"/>
</dbReference>
<evidence type="ECO:0000256" key="2">
    <source>
        <dbReference type="SAM" id="MobiDB-lite"/>
    </source>
</evidence>
<dbReference type="InterPro" id="IPR044855">
    <property type="entry name" value="CoA-Trfase_III_dom3_sf"/>
</dbReference>
<reference evidence="3 4" key="1">
    <citation type="submission" date="2016-09" db="EMBL/GenBank/DDBJ databases">
        <title>Phylogenomics of Achromobacter.</title>
        <authorList>
            <person name="Jeukens J."/>
            <person name="Freschi L."/>
            <person name="Vincent A.T."/>
            <person name="Emond-Rheault J.-G."/>
            <person name="Kukavica-Ibrulj I."/>
            <person name="Charette S.J."/>
            <person name="Levesque R.C."/>
        </authorList>
    </citation>
    <scope>NUCLEOTIDE SEQUENCE [LARGE SCALE GENOMIC DNA]</scope>
    <source>
        <strain evidence="3 4">AUS488</strain>
    </source>
</reference>
<dbReference type="Gene3D" id="3.30.1540.10">
    <property type="entry name" value="formyl-coa transferase, domain 3"/>
    <property type="match status" value="1"/>
</dbReference>
<dbReference type="InterPro" id="IPR050483">
    <property type="entry name" value="CoA-transferase_III_domain"/>
</dbReference>